<accession>A0A2J7ZQF9</accession>
<feature type="compositionally biased region" description="Acidic residues" evidence="1">
    <location>
        <begin position="133"/>
        <end position="142"/>
    </location>
</feature>
<dbReference type="PANTHER" id="PTHR13651:SF0">
    <property type="entry name" value="PROTEIN ABITRAM"/>
    <property type="match status" value="1"/>
</dbReference>
<protein>
    <submittedName>
        <fullName evidence="2">Uncharacterized protein</fullName>
    </submittedName>
</protein>
<dbReference type="GO" id="GO:0005634">
    <property type="term" value="C:nucleus"/>
    <property type="evidence" value="ECO:0007669"/>
    <property type="project" value="TreeGrafter"/>
</dbReference>
<feature type="compositionally biased region" description="Gly residues" evidence="1">
    <location>
        <begin position="122"/>
        <end position="131"/>
    </location>
</feature>
<organism evidence="2 3">
    <name type="scientific">Tetrabaena socialis</name>
    <dbReference type="NCBI Taxonomy" id="47790"/>
    <lineage>
        <taxon>Eukaryota</taxon>
        <taxon>Viridiplantae</taxon>
        <taxon>Chlorophyta</taxon>
        <taxon>core chlorophytes</taxon>
        <taxon>Chlorophyceae</taxon>
        <taxon>CS clade</taxon>
        <taxon>Chlamydomonadales</taxon>
        <taxon>Tetrabaenaceae</taxon>
        <taxon>Tetrabaena</taxon>
    </lineage>
</organism>
<evidence type="ECO:0000313" key="3">
    <source>
        <dbReference type="Proteomes" id="UP000236333"/>
    </source>
</evidence>
<dbReference type="Proteomes" id="UP000236333">
    <property type="component" value="Unassembled WGS sequence"/>
</dbReference>
<name>A0A2J7ZQF9_9CHLO</name>
<feature type="region of interest" description="Disordered" evidence="1">
    <location>
        <begin position="103"/>
        <end position="144"/>
    </location>
</feature>
<sequence>MAAAQHLEPNDWLEHPELLPPRPRCLTEIKYTRLFAIDLQGRPCHDQYVFLAPNGLAVVGLAPSHPLIAAHRKSAGFTPLPLQYIAPRLDQLAAEELVAAAPDEDAQAEEGGGGDAAAQEAAGGGEVGVGAGMEEEEEEEAEAGAAYGGGWQAAIVAVEECGGWWDGGGWLNWGGGFSIWCVSSGLLLELNERLATEPHLLFDRPCREGYAAIVHPSPSAARELRATLLSEGAYLRLRGLTPEDLL</sequence>
<dbReference type="AlphaFoldDB" id="A0A2J7ZQF9"/>
<dbReference type="EMBL" id="PGGS01000646">
    <property type="protein sequence ID" value="PNH02492.1"/>
    <property type="molecule type" value="Genomic_DNA"/>
</dbReference>
<dbReference type="OrthoDB" id="48130at2759"/>
<gene>
    <name evidence="2" type="ORF">TSOC_011522</name>
</gene>
<proteinExistence type="predicted"/>
<evidence type="ECO:0000313" key="2">
    <source>
        <dbReference type="EMBL" id="PNH02492.1"/>
    </source>
</evidence>
<evidence type="ECO:0000256" key="1">
    <source>
        <dbReference type="SAM" id="MobiDB-lite"/>
    </source>
</evidence>
<dbReference type="InterPro" id="IPR039169">
    <property type="entry name" value="Abitram"/>
</dbReference>
<dbReference type="PANTHER" id="PTHR13651">
    <property type="entry name" value="PROTEIN ABITRAM"/>
    <property type="match status" value="1"/>
</dbReference>
<keyword evidence="3" id="KW-1185">Reference proteome</keyword>
<reference evidence="2 3" key="1">
    <citation type="journal article" date="2017" name="Mol. Biol. Evol.">
        <title>The 4-celled Tetrabaena socialis nuclear genome reveals the essential components for genetic control of cell number at the origin of multicellularity in the volvocine lineage.</title>
        <authorList>
            <person name="Featherston J."/>
            <person name="Arakaki Y."/>
            <person name="Hanschen E.R."/>
            <person name="Ferris P.J."/>
            <person name="Michod R.E."/>
            <person name="Olson B.J.S.C."/>
            <person name="Nozaki H."/>
            <person name="Durand P.M."/>
        </authorList>
    </citation>
    <scope>NUCLEOTIDE SEQUENCE [LARGE SCALE GENOMIC DNA]</scope>
    <source>
        <strain evidence="2 3">NIES-571</strain>
    </source>
</reference>
<comment type="caution">
    <text evidence="2">The sequence shown here is derived from an EMBL/GenBank/DDBJ whole genome shotgun (WGS) entry which is preliminary data.</text>
</comment>